<keyword evidence="2" id="KW-1185">Reference proteome</keyword>
<organism evidence="1 2">
    <name type="scientific">Pochonia chlamydosporia 170</name>
    <dbReference type="NCBI Taxonomy" id="1380566"/>
    <lineage>
        <taxon>Eukaryota</taxon>
        <taxon>Fungi</taxon>
        <taxon>Dikarya</taxon>
        <taxon>Ascomycota</taxon>
        <taxon>Pezizomycotina</taxon>
        <taxon>Sordariomycetes</taxon>
        <taxon>Hypocreomycetidae</taxon>
        <taxon>Hypocreales</taxon>
        <taxon>Clavicipitaceae</taxon>
        <taxon>Pochonia</taxon>
    </lineage>
</organism>
<dbReference type="AlphaFoldDB" id="A0A219AS20"/>
<dbReference type="GeneID" id="33937404"/>
<accession>A0A219AS20</accession>
<evidence type="ECO:0000313" key="1">
    <source>
        <dbReference type="EMBL" id="OWT43561.1"/>
    </source>
</evidence>
<sequence length="95" mass="10594">MKDIFKPKLPAVVMHDKTTHQVCRALHETARAYKRAHPCAQVADFAPQNSPQLFSGVLFFTASTNVLQLSMTYLVSGSVVIPCYALSKLRLSNRM</sequence>
<evidence type="ECO:0000313" key="2">
    <source>
        <dbReference type="Proteomes" id="UP000078397"/>
    </source>
</evidence>
<dbReference type="Proteomes" id="UP000078397">
    <property type="component" value="Unassembled WGS sequence"/>
</dbReference>
<dbReference type="EMBL" id="LSBJ02000001">
    <property type="protein sequence ID" value="OWT43561.1"/>
    <property type="molecule type" value="Genomic_DNA"/>
</dbReference>
<protein>
    <submittedName>
        <fullName evidence="1">Uncharacterized protein</fullName>
    </submittedName>
</protein>
<dbReference type="RefSeq" id="XP_022285973.1">
    <property type="nucleotide sequence ID" value="XM_022430283.1"/>
</dbReference>
<reference evidence="1 2" key="1">
    <citation type="journal article" date="2016" name="PLoS Pathog.">
        <title>Biosynthesis of antibiotic leucinostatins in bio-control fungus Purpureocillium lilacinum and their inhibition on phytophthora revealed by genome mining.</title>
        <authorList>
            <person name="Wang G."/>
            <person name="Liu Z."/>
            <person name="Lin R."/>
            <person name="Li E."/>
            <person name="Mao Z."/>
            <person name="Ling J."/>
            <person name="Yang Y."/>
            <person name="Yin W.B."/>
            <person name="Xie B."/>
        </authorList>
    </citation>
    <scope>NUCLEOTIDE SEQUENCE [LARGE SCALE GENOMIC DNA]</scope>
    <source>
        <strain evidence="1">170</strain>
    </source>
</reference>
<dbReference type="KEGG" id="pchm:VFPPC_18712"/>
<name>A0A219AS20_METCM</name>
<comment type="caution">
    <text evidence="1">The sequence shown here is derived from an EMBL/GenBank/DDBJ whole genome shotgun (WGS) entry which is preliminary data.</text>
</comment>
<gene>
    <name evidence="1" type="ORF">VFPPC_18712</name>
</gene>
<proteinExistence type="predicted"/>